<protein>
    <submittedName>
        <fullName evidence="4">Centrosomal protein 85</fullName>
    </submittedName>
</protein>
<dbReference type="AlphaFoldDB" id="A0A8C9H6B9"/>
<accession>A0A8C9H6B9</accession>
<dbReference type="GO" id="GO:0005813">
    <property type="term" value="C:centrosome"/>
    <property type="evidence" value="ECO:0007669"/>
    <property type="project" value="TreeGrafter"/>
</dbReference>
<dbReference type="Pfam" id="PF24555">
    <property type="entry name" value="CC4_CEP85"/>
    <property type="match status" value="1"/>
</dbReference>
<reference evidence="4" key="2">
    <citation type="submission" date="2025-09" db="UniProtKB">
        <authorList>
            <consortium name="Ensembl"/>
        </authorList>
    </citation>
    <scope>IDENTIFICATION</scope>
</reference>
<sequence length="710" mass="79295">MAMQEKYPTEGISHITSPSSNVIQKGSSLGTEWQTPVISEPFRSRFSRCSSVADSGDTAIGTSCSDIAEDFCSSSGSPPFQPIKSHVTIPTAHVMPSTLGTSPAKPNSTPVGPSSSKLPLSGLAESVGMTRNGDLGAMKLSPGLSRDLVYLSGAPGENGIEQSWFPAVGHERQEEARKFDIPRMDSTLNQSAVMETLYSDPHHRVRFHNPRTSTSKELYKVLPEAKKAPGSGAVFERNGPHSNSSGVLPLGLQPAPGLSKPLPSQVWQPSPDTWHPREQSCELSTCRQQLELIRLQMEQMQLQNGAICHHPPAFAPSLPILEPAQWISILNSNEHLLKEKELLIDKQRKHISQLEQKVRESELQVHSALLGRPAPFGDVCLLRLQELQRENTFLRAQFAQKTEALSREKIDLEKKLSASEVEVQLIRESLKVALQKHSEEVKKQEERLKDSELKSTELQEKVTELESLLEETQAICRDKETQLESLKQREAEFSSAGHSLQDKQSVEETSGEGPEVEMESWQKQYDLLQKIVEKQQQKMDQLRSQVQSLEQEVAQEEGTSQALREEAQRRDSALQQLRTAVKELSVQNQDLIEKNLTLQEHLRQAQPGSPPSPDTAQLALELHQELASCLQDLQAVCSIVTQRAQGHDPNLSLLLGIHSQHPETQLDLQKPDVIKRKLEEVQQLRRDIEDLRTTMSDRYAQDMGENCVTQ</sequence>
<feature type="coiled-coil region" evidence="1">
    <location>
        <begin position="337"/>
        <end position="489"/>
    </location>
</feature>
<feature type="domain" description="Centrosomal protein of 85 kDa-like CC4 coiled-coil" evidence="3">
    <location>
        <begin position="516"/>
        <end position="599"/>
    </location>
</feature>
<dbReference type="PANTHER" id="PTHR31075">
    <property type="entry name" value="CENTROSOMAL PROTEIN OF 85 KDA"/>
    <property type="match status" value="1"/>
</dbReference>
<keyword evidence="5" id="KW-1185">Reference proteome</keyword>
<feature type="region of interest" description="Disordered" evidence="2">
    <location>
        <begin position="1"/>
        <end position="21"/>
    </location>
</feature>
<gene>
    <name evidence="4" type="primary">CEP85</name>
</gene>
<dbReference type="InterPro" id="IPR058190">
    <property type="entry name" value="CC4_CEP85"/>
</dbReference>
<feature type="compositionally biased region" description="Polar residues" evidence="2">
    <location>
        <begin position="98"/>
        <end position="111"/>
    </location>
</feature>
<dbReference type="PANTHER" id="PTHR31075:SF3">
    <property type="entry name" value="CENTROSOMAL PROTEIN OF 85 KDA"/>
    <property type="match status" value="1"/>
</dbReference>
<evidence type="ECO:0000256" key="1">
    <source>
        <dbReference type="SAM" id="Coils"/>
    </source>
</evidence>
<proteinExistence type="predicted"/>
<reference evidence="4" key="1">
    <citation type="submission" date="2025-08" db="UniProtKB">
        <authorList>
            <consortium name="Ensembl"/>
        </authorList>
    </citation>
    <scope>IDENTIFICATION</scope>
</reference>
<evidence type="ECO:0000313" key="5">
    <source>
        <dbReference type="Proteomes" id="UP000694416"/>
    </source>
</evidence>
<feature type="region of interest" description="Disordered" evidence="2">
    <location>
        <begin position="94"/>
        <end position="119"/>
    </location>
</feature>
<feature type="region of interest" description="Disordered" evidence="2">
    <location>
        <begin position="490"/>
        <end position="519"/>
    </location>
</feature>
<evidence type="ECO:0000313" key="4">
    <source>
        <dbReference type="Ensembl" id="ENSPTEP00000016039.1"/>
    </source>
</evidence>
<dbReference type="InterPro" id="IPR040210">
    <property type="entry name" value="Cep85/Cep85L"/>
</dbReference>
<dbReference type="Proteomes" id="UP000694416">
    <property type="component" value="Unplaced"/>
</dbReference>
<evidence type="ECO:0000256" key="2">
    <source>
        <dbReference type="SAM" id="MobiDB-lite"/>
    </source>
</evidence>
<organism evidence="4 5">
    <name type="scientific">Piliocolobus tephrosceles</name>
    <name type="common">Ugandan red Colobus</name>
    <dbReference type="NCBI Taxonomy" id="591936"/>
    <lineage>
        <taxon>Eukaryota</taxon>
        <taxon>Metazoa</taxon>
        <taxon>Chordata</taxon>
        <taxon>Craniata</taxon>
        <taxon>Vertebrata</taxon>
        <taxon>Euteleostomi</taxon>
        <taxon>Mammalia</taxon>
        <taxon>Eutheria</taxon>
        <taxon>Euarchontoglires</taxon>
        <taxon>Primates</taxon>
        <taxon>Haplorrhini</taxon>
        <taxon>Catarrhini</taxon>
        <taxon>Cercopithecidae</taxon>
        <taxon>Colobinae</taxon>
        <taxon>Piliocolobus</taxon>
    </lineage>
</organism>
<keyword evidence="1" id="KW-0175">Coiled coil</keyword>
<dbReference type="Ensembl" id="ENSPTET00000023834.1">
    <property type="protein sequence ID" value="ENSPTEP00000016039.1"/>
    <property type="gene ID" value="ENSPTEG00000017650.1"/>
</dbReference>
<evidence type="ECO:0000259" key="3">
    <source>
        <dbReference type="Pfam" id="PF24555"/>
    </source>
</evidence>
<name>A0A8C9H6B9_9PRIM</name>